<keyword evidence="1" id="KW-0812">Transmembrane</keyword>
<accession>A0ABY5GTS2</accession>
<sequence>MVKLSFRGILLSGKRAANIMSLIQLAKLNGHEPEYYTATLRGLKTFGGYFSEVNLLVIPIILAMFKLLKRDPQYMKMLSEQAEGRLKTERK</sequence>
<gene>
    <name evidence="2" type="ORF">KDX31_15965</name>
</gene>
<keyword evidence="3" id="KW-1185">Reference proteome</keyword>
<dbReference type="EMBL" id="CP073344">
    <property type="protein sequence ID" value="UTW02823.1"/>
    <property type="molecule type" value="Genomic_DNA"/>
</dbReference>
<proteinExistence type="predicted"/>
<keyword evidence="1" id="KW-0472">Membrane</keyword>
<dbReference type="Proteomes" id="UP001059950">
    <property type="component" value="Chromosome"/>
</dbReference>
<feature type="transmembrane region" description="Helical" evidence="1">
    <location>
        <begin position="49"/>
        <end position="68"/>
    </location>
</feature>
<keyword evidence="1" id="KW-1133">Transmembrane helix</keyword>
<name>A0ABY5GTS2_9GAMM</name>
<evidence type="ECO:0000256" key="1">
    <source>
        <dbReference type="SAM" id="Phobius"/>
    </source>
</evidence>
<reference evidence="2" key="1">
    <citation type="submission" date="2021-04" db="EMBL/GenBank/DDBJ databases">
        <title>Oceanospirillales bacteria with DddD are important DMSP degraders in coastal seawater.</title>
        <authorList>
            <person name="Liu J."/>
        </authorList>
    </citation>
    <scope>NUCLEOTIDE SEQUENCE</scope>
    <source>
        <strain evidence="2">GY6</strain>
    </source>
</reference>
<organism evidence="2 3">
    <name type="scientific">Amphritea atlantica</name>
    <dbReference type="NCBI Taxonomy" id="355243"/>
    <lineage>
        <taxon>Bacteria</taxon>
        <taxon>Pseudomonadati</taxon>
        <taxon>Pseudomonadota</taxon>
        <taxon>Gammaproteobacteria</taxon>
        <taxon>Oceanospirillales</taxon>
        <taxon>Oceanospirillaceae</taxon>
        <taxon>Amphritea</taxon>
    </lineage>
</organism>
<protein>
    <submittedName>
        <fullName evidence="2">Uncharacterized protein</fullName>
    </submittedName>
</protein>
<evidence type="ECO:0000313" key="3">
    <source>
        <dbReference type="Proteomes" id="UP001059950"/>
    </source>
</evidence>
<evidence type="ECO:0000313" key="2">
    <source>
        <dbReference type="EMBL" id="UTW02823.1"/>
    </source>
</evidence>